<protein>
    <submittedName>
        <fullName evidence="5">CCT motif family protein</fullName>
    </submittedName>
</protein>
<comment type="caution">
    <text evidence="5">The sequence shown here is derived from an EMBL/GenBank/DDBJ whole genome shotgun (WGS) entry which is preliminary data.</text>
</comment>
<evidence type="ECO:0000256" key="1">
    <source>
        <dbReference type="ARBA" id="ARBA00004123"/>
    </source>
</evidence>
<name>A0A9N7N0A6_STRHE</name>
<accession>A0A9N7N0A6</accession>
<evidence type="ECO:0000256" key="3">
    <source>
        <dbReference type="PROSITE-ProRule" id="PRU00357"/>
    </source>
</evidence>
<gene>
    <name evidence="5" type="ORF">SHERM_20603</name>
</gene>
<dbReference type="GO" id="GO:0006355">
    <property type="term" value="P:regulation of DNA-templated transcription"/>
    <property type="evidence" value="ECO:0007669"/>
    <property type="project" value="TreeGrafter"/>
</dbReference>
<sequence length="350" mass="40018">MQDPINSHEEIQKAKPIFNLRQWQSSTWIENGTPQLIIFFVSYRSSMNTKRRHTARKLKAKRPKFLSLRLQFPADEAKQIEVPAKADATSDQLTLFPLQPENQAEERENNDHENVAFFFSAADGGASTLTGLLDASTAAESISSHTNNNSSRLDYLPPRSPASLTQAYGEERAALERNALRIRDRDSSEEKWVCYSEVVKEEEVTSSAVDPRRPAAIRRMSLKLDYEEIMNAWSNKGPLYIDAADNSQIVPDIAHHFLSQEPSNYSGLNSGCNGGSWIVPQITGDIEKGEMMKMRCNDDHELKMGQREASVLRYKEKRRNRLFSKKIRYQVRKLNAEKRPRLKGRFVKRS</sequence>
<dbReference type="GO" id="GO:0005634">
    <property type="term" value="C:nucleus"/>
    <property type="evidence" value="ECO:0007669"/>
    <property type="project" value="UniProtKB-SubCell"/>
</dbReference>
<dbReference type="EMBL" id="CACSLK010024540">
    <property type="protein sequence ID" value="CAA0823447.1"/>
    <property type="molecule type" value="Genomic_DNA"/>
</dbReference>
<dbReference type="OrthoDB" id="153872at2759"/>
<feature type="domain" description="CCT" evidence="4">
    <location>
        <begin position="307"/>
        <end position="349"/>
    </location>
</feature>
<comment type="subcellular location">
    <subcellularLocation>
        <location evidence="1 3">Nucleus</location>
    </subcellularLocation>
</comment>
<dbReference type="PANTHER" id="PTHR31874:SF25">
    <property type="entry name" value="CCT MOTIF FAMILY PROTEIN"/>
    <property type="match status" value="1"/>
</dbReference>
<dbReference type="InterPro" id="IPR010402">
    <property type="entry name" value="CCT_domain"/>
</dbReference>
<dbReference type="InterPro" id="IPR052453">
    <property type="entry name" value="CONSTANS-like_ZF"/>
</dbReference>
<keyword evidence="6" id="KW-1185">Reference proteome</keyword>
<evidence type="ECO:0000256" key="2">
    <source>
        <dbReference type="ARBA" id="ARBA00023242"/>
    </source>
</evidence>
<proteinExistence type="predicted"/>
<dbReference type="Proteomes" id="UP001153555">
    <property type="component" value="Unassembled WGS sequence"/>
</dbReference>
<reference evidence="5" key="1">
    <citation type="submission" date="2019-12" db="EMBL/GenBank/DDBJ databases">
        <authorList>
            <person name="Scholes J."/>
        </authorList>
    </citation>
    <scope>NUCLEOTIDE SEQUENCE</scope>
</reference>
<evidence type="ECO:0000313" key="6">
    <source>
        <dbReference type="Proteomes" id="UP001153555"/>
    </source>
</evidence>
<dbReference type="Pfam" id="PF06203">
    <property type="entry name" value="CCT"/>
    <property type="match status" value="1"/>
</dbReference>
<evidence type="ECO:0000313" key="5">
    <source>
        <dbReference type="EMBL" id="CAA0823447.1"/>
    </source>
</evidence>
<evidence type="ECO:0000259" key="4">
    <source>
        <dbReference type="PROSITE" id="PS51017"/>
    </source>
</evidence>
<dbReference type="PROSITE" id="PS51017">
    <property type="entry name" value="CCT"/>
    <property type="match status" value="1"/>
</dbReference>
<keyword evidence="2 3" id="KW-0539">Nucleus</keyword>
<dbReference type="AlphaFoldDB" id="A0A9N7N0A6"/>
<organism evidence="5 6">
    <name type="scientific">Striga hermonthica</name>
    <name type="common">Purple witchweed</name>
    <name type="synonym">Buchnera hermonthica</name>
    <dbReference type="NCBI Taxonomy" id="68872"/>
    <lineage>
        <taxon>Eukaryota</taxon>
        <taxon>Viridiplantae</taxon>
        <taxon>Streptophyta</taxon>
        <taxon>Embryophyta</taxon>
        <taxon>Tracheophyta</taxon>
        <taxon>Spermatophyta</taxon>
        <taxon>Magnoliopsida</taxon>
        <taxon>eudicotyledons</taxon>
        <taxon>Gunneridae</taxon>
        <taxon>Pentapetalae</taxon>
        <taxon>asterids</taxon>
        <taxon>lamiids</taxon>
        <taxon>Lamiales</taxon>
        <taxon>Orobanchaceae</taxon>
        <taxon>Buchnereae</taxon>
        <taxon>Striga</taxon>
    </lineage>
</organism>
<dbReference type="PANTHER" id="PTHR31874">
    <property type="entry name" value="CCT MOTIF FAMILY PROTEIN, EXPRESSED"/>
    <property type="match status" value="1"/>
</dbReference>